<gene>
    <name evidence="1" type="ORF">CEXT_663121</name>
</gene>
<reference evidence="1 2" key="1">
    <citation type="submission" date="2021-06" db="EMBL/GenBank/DDBJ databases">
        <title>Caerostris extrusa draft genome.</title>
        <authorList>
            <person name="Kono N."/>
            <person name="Arakawa K."/>
        </authorList>
    </citation>
    <scope>NUCLEOTIDE SEQUENCE [LARGE SCALE GENOMIC DNA]</scope>
</reference>
<evidence type="ECO:0000313" key="1">
    <source>
        <dbReference type="EMBL" id="GIZ04483.1"/>
    </source>
</evidence>
<dbReference type="EMBL" id="BPLR01019093">
    <property type="protein sequence ID" value="GIZ04483.1"/>
    <property type="molecule type" value="Genomic_DNA"/>
</dbReference>
<keyword evidence="2" id="KW-1185">Reference proteome</keyword>
<sequence>MKQVFTFSKLNRPKSIIAIHQPNSNPKSSVFFHEYHLRESELRNLITGRNLRPSNKLSEALELSCNRITLSGRIQFALPHTCPKSN</sequence>
<comment type="caution">
    <text evidence="1">The sequence shown here is derived from an EMBL/GenBank/DDBJ whole genome shotgun (WGS) entry which is preliminary data.</text>
</comment>
<proteinExistence type="predicted"/>
<organism evidence="1 2">
    <name type="scientific">Caerostris extrusa</name>
    <name type="common">Bark spider</name>
    <name type="synonym">Caerostris bankana</name>
    <dbReference type="NCBI Taxonomy" id="172846"/>
    <lineage>
        <taxon>Eukaryota</taxon>
        <taxon>Metazoa</taxon>
        <taxon>Ecdysozoa</taxon>
        <taxon>Arthropoda</taxon>
        <taxon>Chelicerata</taxon>
        <taxon>Arachnida</taxon>
        <taxon>Araneae</taxon>
        <taxon>Araneomorphae</taxon>
        <taxon>Entelegynae</taxon>
        <taxon>Araneoidea</taxon>
        <taxon>Araneidae</taxon>
        <taxon>Caerostris</taxon>
    </lineage>
</organism>
<accession>A0AAV4YAZ2</accession>
<name>A0AAV4YAZ2_CAEEX</name>
<evidence type="ECO:0000313" key="2">
    <source>
        <dbReference type="Proteomes" id="UP001054945"/>
    </source>
</evidence>
<dbReference type="Proteomes" id="UP001054945">
    <property type="component" value="Unassembled WGS sequence"/>
</dbReference>
<protein>
    <submittedName>
        <fullName evidence="1">Uncharacterized protein</fullName>
    </submittedName>
</protein>
<dbReference type="AlphaFoldDB" id="A0AAV4YAZ2"/>